<comment type="function">
    <text evidence="9 11">Together with its co-chaperonin GroES, plays an essential role in assisting protein folding. The GroEL-GroES system forms a nano-cage that allows encapsulation of the non-native substrate proteins and provides a physical environment optimized to promote and accelerate protein folding.</text>
</comment>
<dbReference type="FunFam" id="3.50.7.10:FF:000001">
    <property type="entry name" value="60 kDa chaperonin"/>
    <property type="match status" value="1"/>
</dbReference>
<dbReference type="InterPro" id="IPR002423">
    <property type="entry name" value="Cpn60/GroEL/TCP-1"/>
</dbReference>
<dbReference type="Proteomes" id="UP000244903">
    <property type="component" value="Chromosome"/>
</dbReference>
<dbReference type="HAMAP" id="MF_00600">
    <property type="entry name" value="CH60"/>
    <property type="match status" value="1"/>
</dbReference>
<dbReference type="SUPFAM" id="SSF48592">
    <property type="entry name" value="GroEL equatorial domain-like"/>
    <property type="match status" value="1"/>
</dbReference>
<dbReference type="NCBIfam" id="NF009489">
    <property type="entry name" value="PRK12851.1"/>
    <property type="match status" value="1"/>
</dbReference>
<evidence type="ECO:0000256" key="10">
    <source>
        <dbReference type="RuleBase" id="RU000418"/>
    </source>
</evidence>
<dbReference type="InterPro" id="IPR001844">
    <property type="entry name" value="Cpn60/GroEL"/>
</dbReference>
<keyword evidence="5 9" id="KW-0067">ATP-binding</keyword>
<keyword evidence="13" id="KW-1185">Reference proteome</keyword>
<dbReference type="InterPro" id="IPR027410">
    <property type="entry name" value="TCP-1-like_intermed_sf"/>
</dbReference>
<comment type="caution">
    <text evidence="9">Lacks conserved residue(s) required for the propagation of feature annotation.</text>
</comment>
<dbReference type="PANTHER" id="PTHR45633">
    <property type="entry name" value="60 KDA HEAT SHOCK PROTEIN, MITOCHONDRIAL"/>
    <property type="match status" value="1"/>
</dbReference>
<proteinExistence type="inferred from homology"/>
<dbReference type="AlphaFoldDB" id="A0AAD0JVC6"/>
<dbReference type="InterPro" id="IPR027409">
    <property type="entry name" value="GroEL-like_apical_dom_sf"/>
</dbReference>
<evidence type="ECO:0000256" key="1">
    <source>
        <dbReference type="ARBA" id="ARBA00004191"/>
    </source>
</evidence>
<comment type="similarity">
    <text evidence="3 9 10">Belongs to the chaperonin (HSP60) family.</text>
</comment>
<dbReference type="EC" id="5.6.1.7" evidence="9"/>
<evidence type="ECO:0000313" key="13">
    <source>
        <dbReference type="Proteomes" id="UP000244903"/>
    </source>
</evidence>
<dbReference type="GO" id="GO:0016853">
    <property type="term" value="F:isomerase activity"/>
    <property type="evidence" value="ECO:0007669"/>
    <property type="project" value="UniProtKB-KW"/>
</dbReference>
<name>A0AAD0JVC6_9ACTN</name>
<accession>A0AAD0JVC6</accession>
<keyword evidence="7 9" id="KW-0413">Isomerase</keyword>
<dbReference type="InterPro" id="IPR018370">
    <property type="entry name" value="Chaperonin_Cpn60_CS"/>
</dbReference>
<evidence type="ECO:0000313" key="12">
    <source>
        <dbReference type="EMBL" id="AWH96510.1"/>
    </source>
</evidence>
<dbReference type="SUPFAM" id="SSF54849">
    <property type="entry name" value="GroEL-intermediate domain like"/>
    <property type="match status" value="1"/>
</dbReference>
<evidence type="ECO:0000256" key="4">
    <source>
        <dbReference type="ARBA" id="ARBA00022741"/>
    </source>
</evidence>
<dbReference type="GO" id="GO:0005737">
    <property type="term" value="C:cytoplasm"/>
    <property type="evidence" value="ECO:0007669"/>
    <property type="project" value="UniProtKB-SubCell"/>
</dbReference>
<dbReference type="KEGG" id="dpc:A6048_14570"/>
<dbReference type="EMBL" id="CP015453">
    <property type="protein sequence ID" value="AWH96510.1"/>
    <property type="molecule type" value="Genomic_DNA"/>
</dbReference>
<evidence type="ECO:0000256" key="11">
    <source>
        <dbReference type="RuleBase" id="RU000419"/>
    </source>
</evidence>
<dbReference type="Pfam" id="PF00118">
    <property type="entry name" value="Cpn60_TCP1"/>
    <property type="match status" value="1"/>
</dbReference>
<dbReference type="CDD" id="cd03344">
    <property type="entry name" value="GroEL"/>
    <property type="match status" value="1"/>
</dbReference>
<keyword evidence="9" id="KW-0963">Cytoplasm</keyword>
<dbReference type="PRINTS" id="PR00298">
    <property type="entry name" value="CHAPERONIN60"/>
</dbReference>
<dbReference type="GO" id="GO:0042026">
    <property type="term" value="P:protein refolding"/>
    <property type="evidence" value="ECO:0007669"/>
    <property type="project" value="UniProtKB-UniRule"/>
</dbReference>
<feature type="binding site" evidence="9">
    <location>
        <begin position="86"/>
        <end position="90"/>
    </location>
    <ligand>
        <name>ATP</name>
        <dbReference type="ChEBI" id="CHEBI:30616"/>
    </ligand>
</feature>
<dbReference type="SUPFAM" id="SSF52029">
    <property type="entry name" value="GroEL apical domain-like"/>
    <property type="match status" value="1"/>
</dbReference>
<evidence type="ECO:0000256" key="8">
    <source>
        <dbReference type="ARBA" id="ARBA00025702"/>
    </source>
</evidence>
<dbReference type="NCBIfam" id="TIGR02348">
    <property type="entry name" value="GroEL"/>
    <property type="match status" value="1"/>
</dbReference>
<gene>
    <name evidence="9 12" type="primary">groEL</name>
    <name evidence="9" type="synonym">groL</name>
    <name evidence="12" type="ORF">A6048_14570</name>
</gene>
<evidence type="ECO:0000256" key="9">
    <source>
        <dbReference type="HAMAP-Rule" id="MF_00600"/>
    </source>
</evidence>
<dbReference type="GO" id="GO:0009986">
    <property type="term" value="C:cell surface"/>
    <property type="evidence" value="ECO:0007669"/>
    <property type="project" value="UniProtKB-SubCell"/>
</dbReference>
<sequence length="540" mass="56745">MAKMIAFDEEARRGLESGLNQLADAVKVTLGPKGRNVVLEKKWGAPTITNDGVSIAKEIELEDPYEKIGAELVKEVAKKTDDVAGDGTTTATVLAQALVREGLRNVAAGANPMGIKRGIEKAVEAVTAHLIASAKEIETKEQIAATAGISAADPAIGELIAQAMDKVGKEGVITVEESQTFGLDLELTEGMRFDKGYISQYFMTDPERQEAVMEDPYVLLVSGKVSTVKDLLPLLEKVIGEGKSLLIIAEDVEGEALSTLVVNKIRGTFKSVAVKAPGFGDRRKAMLQDIAILTGGQVISEEVGLSLETADISMLGKARKVVVTKDETTIVEGAGDQGQIEGRVNQIRAEIENSDSDYDREKLQERLAKLAGGVAVIKAGAATEVELKERKHRIEDAVRNAKAAVEEGIVAGGGVALVKSEVAIDALSLEGEEATGAKIVKFALSAPLKQIAFNAGLEPGVVAEKVRNLPGAQGLNAATGEYEDLLEAGINDPVKVTRSALQNAASIAALFLTTEAVVADKPEPAGQAMPGGDEMGGMGF</sequence>
<keyword evidence="6 9" id="KW-0143">Chaperone</keyword>
<comment type="subcellular location">
    <subcellularLocation>
        <location evidence="2">Cell surface</location>
    </subcellularLocation>
    <subcellularLocation>
        <location evidence="9">Cytoplasm</location>
    </subcellularLocation>
    <subcellularLocation>
        <location evidence="8">Secreted</location>
        <location evidence="8">Capsule</location>
    </subcellularLocation>
    <subcellularLocation>
        <location evidence="1">Secreted</location>
        <location evidence="1">Cell wall</location>
    </subcellularLocation>
</comment>
<evidence type="ECO:0000256" key="7">
    <source>
        <dbReference type="ARBA" id="ARBA00023235"/>
    </source>
</evidence>
<feature type="binding site" evidence="9">
    <location>
        <begin position="29"/>
        <end position="32"/>
    </location>
    <ligand>
        <name>ATP</name>
        <dbReference type="ChEBI" id="CHEBI:30616"/>
    </ligand>
</feature>
<dbReference type="Gene3D" id="3.30.260.10">
    <property type="entry name" value="TCP-1-like chaperonin intermediate domain"/>
    <property type="match status" value="1"/>
</dbReference>
<dbReference type="InterPro" id="IPR027413">
    <property type="entry name" value="GROEL-like_equatorial_sf"/>
</dbReference>
<dbReference type="GO" id="GO:0005524">
    <property type="term" value="F:ATP binding"/>
    <property type="evidence" value="ECO:0007669"/>
    <property type="project" value="UniProtKB-UniRule"/>
</dbReference>
<dbReference type="GO" id="GO:0009408">
    <property type="term" value="P:response to heat"/>
    <property type="evidence" value="ECO:0007669"/>
    <property type="project" value="UniProtKB-ARBA"/>
</dbReference>
<keyword evidence="4 9" id="KW-0547">Nucleotide-binding</keyword>
<evidence type="ECO:0000256" key="5">
    <source>
        <dbReference type="ARBA" id="ARBA00022840"/>
    </source>
</evidence>
<feature type="binding site" evidence="9">
    <location>
        <position position="413"/>
    </location>
    <ligand>
        <name>ATP</name>
        <dbReference type="ChEBI" id="CHEBI:30616"/>
    </ligand>
</feature>
<dbReference type="GO" id="GO:0042603">
    <property type="term" value="C:capsule"/>
    <property type="evidence" value="ECO:0007669"/>
    <property type="project" value="UniProtKB-SubCell"/>
</dbReference>
<dbReference type="Gene3D" id="1.10.560.10">
    <property type="entry name" value="GroEL-like equatorial domain"/>
    <property type="match status" value="1"/>
</dbReference>
<feature type="binding site" evidence="9">
    <location>
        <begin position="476"/>
        <end position="478"/>
    </location>
    <ligand>
        <name>ATP</name>
        <dbReference type="ChEBI" id="CHEBI:30616"/>
    </ligand>
</feature>
<feature type="binding site" evidence="9">
    <location>
        <position position="492"/>
    </location>
    <ligand>
        <name>ATP</name>
        <dbReference type="ChEBI" id="CHEBI:30616"/>
    </ligand>
</feature>
<evidence type="ECO:0000256" key="3">
    <source>
        <dbReference type="ARBA" id="ARBA00006607"/>
    </source>
</evidence>
<organism evidence="12 13">
    <name type="scientific">Dietzia psychralcaliphila</name>
    <dbReference type="NCBI Taxonomy" id="139021"/>
    <lineage>
        <taxon>Bacteria</taxon>
        <taxon>Bacillati</taxon>
        <taxon>Actinomycetota</taxon>
        <taxon>Actinomycetes</taxon>
        <taxon>Mycobacteriales</taxon>
        <taxon>Dietziaceae</taxon>
        <taxon>Dietzia</taxon>
    </lineage>
</organism>
<dbReference type="PROSITE" id="PS00296">
    <property type="entry name" value="CHAPERONINS_CPN60"/>
    <property type="match status" value="1"/>
</dbReference>
<dbReference type="NCBIfam" id="NF009488">
    <property type="entry name" value="PRK12850.1"/>
    <property type="match status" value="1"/>
</dbReference>
<evidence type="ECO:0000256" key="2">
    <source>
        <dbReference type="ARBA" id="ARBA00004241"/>
    </source>
</evidence>
<evidence type="ECO:0000256" key="6">
    <source>
        <dbReference type="ARBA" id="ARBA00023186"/>
    </source>
</evidence>
<dbReference type="GO" id="GO:0140662">
    <property type="term" value="F:ATP-dependent protein folding chaperone"/>
    <property type="evidence" value="ECO:0007669"/>
    <property type="project" value="InterPro"/>
</dbReference>
<dbReference type="RefSeq" id="WP_107745570.1">
    <property type="nucleotide sequence ID" value="NZ_CP015453.1"/>
</dbReference>
<dbReference type="GO" id="GO:0051082">
    <property type="term" value="F:unfolded protein binding"/>
    <property type="evidence" value="ECO:0007669"/>
    <property type="project" value="UniProtKB-UniRule"/>
</dbReference>
<reference evidence="12 13" key="1">
    <citation type="submission" date="2016-04" db="EMBL/GenBank/DDBJ databases">
        <title>Complete genome sequence of the haloalkaliphilic hydrocarbon-degrading bacterium Dietzia psychralcaliphila ILA-1T, isolated from a drain of a fish product-processing plant.</title>
        <authorList>
            <person name="Zhao J."/>
            <person name="Hu B."/>
            <person name="Geng S."/>
            <person name="Nie Y."/>
            <person name="Tang Y."/>
        </authorList>
    </citation>
    <scope>NUCLEOTIDE SEQUENCE [LARGE SCALE GENOMIC DNA]</scope>
    <source>
        <strain evidence="12 13">ILA-1</strain>
    </source>
</reference>
<comment type="subunit">
    <text evidence="9 11">Forms a cylinder of 14 subunits composed of two heptameric rings stacked back-to-back. Interacts with the co-chaperonin GroES.</text>
</comment>
<dbReference type="NCBIfam" id="NF000592">
    <property type="entry name" value="PRK00013.1"/>
    <property type="match status" value="1"/>
</dbReference>
<protein>
    <recommendedName>
        <fullName evidence="9">Chaperonin GroEL</fullName>
        <ecNumber evidence="9">5.6.1.7</ecNumber>
    </recommendedName>
    <alternativeName>
        <fullName evidence="9">60 kDa chaperonin</fullName>
    </alternativeName>
    <alternativeName>
        <fullName evidence="9">Chaperonin-60</fullName>
        <shortName evidence="9">Cpn60</shortName>
    </alternativeName>
</protein>
<dbReference type="Gene3D" id="3.50.7.10">
    <property type="entry name" value="GroEL"/>
    <property type="match status" value="1"/>
</dbReference>
<dbReference type="NCBIfam" id="NF009487">
    <property type="entry name" value="PRK12849.1"/>
    <property type="match status" value="1"/>
</dbReference>